<reference evidence="1 2" key="1">
    <citation type="journal article" date="2018" name="Front. Plant Sci.">
        <title>Red Clover (Trifolium pratense) and Zigzag Clover (T. medium) - A Picture of Genomic Similarities and Differences.</title>
        <authorList>
            <person name="Dluhosova J."/>
            <person name="Istvanek J."/>
            <person name="Nedelnik J."/>
            <person name="Repkova J."/>
        </authorList>
    </citation>
    <scope>NUCLEOTIDE SEQUENCE [LARGE SCALE GENOMIC DNA]</scope>
    <source>
        <strain evidence="2">cv. 10/8</strain>
        <tissue evidence="1">Leaf</tissue>
    </source>
</reference>
<keyword evidence="2" id="KW-1185">Reference proteome</keyword>
<organism evidence="1 2">
    <name type="scientific">Trifolium medium</name>
    <dbReference type="NCBI Taxonomy" id="97028"/>
    <lineage>
        <taxon>Eukaryota</taxon>
        <taxon>Viridiplantae</taxon>
        <taxon>Streptophyta</taxon>
        <taxon>Embryophyta</taxon>
        <taxon>Tracheophyta</taxon>
        <taxon>Spermatophyta</taxon>
        <taxon>Magnoliopsida</taxon>
        <taxon>eudicotyledons</taxon>
        <taxon>Gunneridae</taxon>
        <taxon>Pentapetalae</taxon>
        <taxon>rosids</taxon>
        <taxon>fabids</taxon>
        <taxon>Fabales</taxon>
        <taxon>Fabaceae</taxon>
        <taxon>Papilionoideae</taxon>
        <taxon>50 kb inversion clade</taxon>
        <taxon>NPAAA clade</taxon>
        <taxon>Hologalegina</taxon>
        <taxon>IRL clade</taxon>
        <taxon>Trifolieae</taxon>
        <taxon>Trifolium</taxon>
    </lineage>
</organism>
<dbReference type="Proteomes" id="UP000265520">
    <property type="component" value="Unassembled WGS sequence"/>
</dbReference>
<protein>
    <submittedName>
        <fullName evidence="1">Uncharacterized protein</fullName>
    </submittedName>
</protein>
<comment type="caution">
    <text evidence="1">The sequence shown here is derived from an EMBL/GenBank/DDBJ whole genome shotgun (WGS) entry which is preliminary data.</text>
</comment>
<name>A0A392VKX9_9FABA</name>
<evidence type="ECO:0000313" key="2">
    <source>
        <dbReference type="Proteomes" id="UP000265520"/>
    </source>
</evidence>
<evidence type="ECO:0000313" key="1">
    <source>
        <dbReference type="EMBL" id="MCI88029.1"/>
    </source>
</evidence>
<dbReference type="EMBL" id="LXQA011181694">
    <property type="protein sequence ID" value="MCI88029.1"/>
    <property type="molecule type" value="Genomic_DNA"/>
</dbReference>
<feature type="non-terminal residue" evidence="1">
    <location>
        <position position="1"/>
    </location>
</feature>
<accession>A0A392VKX9</accession>
<proteinExistence type="predicted"/>
<sequence length="49" mass="5652">VLQQTIKYRVQMHKMFLQGLAVDQDVVKEDDNEMSKVLLKQVIHGVLKG</sequence>
<dbReference type="AlphaFoldDB" id="A0A392VKX9"/>